<proteinExistence type="predicted"/>
<evidence type="ECO:0000313" key="3">
    <source>
        <dbReference type="Proteomes" id="UP000298652"/>
    </source>
</evidence>
<reference evidence="2" key="1">
    <citation type="submission" date="2019-03" db="EMBL/GenBank/DDBJ databases">
        <title>WGS assembly of Setaria viridis.</title>
        <authorList>
            <person name="Huang P."/>
            <person name="Jenkins J."/>
            <person name="Grimwood J."/>
            <person name="Barry K."/>
            <person name="Healey A."/>
            <person name="Mamidi S."/>
            <person name="Sreedasyam A."/>
            <person name="Shu S."/>
            <person name="Feldman M."/>
            <person name="Wu J."/>
            <person name="Yu Y."/>
            <person name="Chen C."/>
            <person name="Johnson J."/>
            <person name="Rokhsar D."/>
            <person name="Baxter I."/>
            <person name="Schmutz J."/>
            <person name="Brutnell T."/>
            <person name="Kellogg E."/>
        </authorList>
    </citation>
    <scope>NUCLEOTIDE SEQUENCE [LARGE SCALE GENOMIC DNA]</scope>
</reference>
<dbReference type="PANTHER" id="PTHR33087">
    <property type="entry name" value="OS07G0539200 PROTEIN"/>
    <property type="match status" value="1"/>
</dbReference>
<evidence type="ECO:0000313" key="2">
    <source>
        <dbReference type="EMBL" id="TKW27324.1"/>
    </source>
</evidence>
<dbReference type="Proteomes" id="UP000298652">
    <property type="component" value="Chromosome 3"/>
</dbReference>
<feature type="region of interest" description="Disordered" evidence="1">
    <location>
        <begin position="15"/>
        <end position="106"/>
    </location>
</feature>
<organism evidence="2 3">
    <name type="scientific">Setaria viridis</name>
    <name type="common">Green bristlegrass</name>
    <name type="synonym">Setaria italica subsp. viridis</name>
    <dbReference type="NCBI Taxonomy" id="4556"/>
    <lineage>
        <taxon>Eukaryota</taxon>
        <taxon>Viridiplantae</taxon>
        <taxon>Streptophyta</taxon>
        <taxon>Embryophyta</taxon>
        <taxon>Tracheophyta</taxon>
        <taxon>Spermatophyta</taxon>
        <taxon>Magnoliopsida</taxon>
        <taxon>Liliopsida</taxon>
        <taxon>Poales</taxon>
        <taxon>Poaceae</taxon>
        <taxon>PACMAD clade</taxon>
        <taxon>Panicoideae</taxon>
        <taxon>Panicodae</taxon>
        <taxon>Paniceae</taxon>
        <taxon>Cenchrinae</taxon>
        <taxon>Setaria</taxon>
    </lineage>
</organism>
<dbReference type="PANTHER" id="PTHR33087:SF42">
    <property type="entry name" value="DUF4283 DOMAIN-CONTAINING PROTEIN"/>
    <property type="match status" value="1"/>
</dbReference>
<dbReference type="AlphaFoldDB" id="A0A4U6VFZ3"/>
<feature type="compositionally biased region" description="Acidic residues" evidence="1">
    <location>
        <begin position="87"/>
        <end position="97"/>
    </location>
</feature>
<dbReference type="EMBL" id="CM016554">
    <property type="protein sequence ID" value="TKW27324.1"/>
    <property type="molecule type" value="Genomic_DNA"/>
</dbReference>
<feature type="region of interest" description="Disordered" evidence="1">
    <location>
        <begin position="361"/>
        <end position="413"/>
    </location>
</feature>
<name>A0A4U6VFZ3_SETVI</name>
<evidence type="ECO:0000256" key="1">
    <source>
        <dbReference type="SAM" id="MobiDB-lite"/>
    </source>
</evidence>
<feature type="compositionally biased region" description="Polar residues" evidence="1">
    <location>
        <begin position="44"/>
        <end position="61"/>
    </location>
</feature>
<accession>A0A4U6VFZ3</accession>
<gene>
    <name evidence="2" type="ORF">SEVIR_3G250400v2</name>
</gene>
<dbReference type="InterPro" id="IPR053253">
    <property type="entry name" value="Sex_diff_modulator"/>
</dbReference>
<protein>
    <submittedName>
        <fullName evidence="2">Uncharacterized protein</fullName>
    </submittedName>
</protein>
<keyword evidence="3" id="KW-1185">Reference proteome</keyword>
<dbReference type="Gramene" id="TKW27324">
    <property type="protein sequence ID" value="TKW27324"/>
    <property type="gene ID" value="SEVIR_3G250400v2"/>
</dbReference>
<sequence>MGSLPTPFPFPFLWSSQPPLVGRHPGSDAHPSPPSSTIPAPVSTLPSSFSIRDPSSPTPLSSDAVPFYPSENFGNRGKQLRWRDDSPLSDDEEDEDSGNGSPSYRDILLRPVSARKTPPATPPPATAGVLLSSSLSGSQAHHLGTLVPSRRCGAIAAFAGCCLNCLSFTHMMASCKLPTRCFRQALPPPTTLGHAVWSSTHRAALVVVVAAAAACHGDTVLASRRAHRASAWRDMTVAAEEGSPTTSAAATSGPTGVIKPISVEAIHRTFQDLPETRDDNFVVRRFALESFLVIFASQRTRDSAMRGGSMLVGAVHFFFRPWTRLVRAESDVLHHQVSLEVEGILTHAWGWRAARKILASPSLSPSPSLSDRDSSHNGNMDWGYSESWGDRGPRLQSFHCSPSLPDGSEAPQG</sequence>